<proteinExistence type="predicted"/>
<dbReference type="EMBL" id="CP039712">
    <property type="protein sequence ID" value="QCI85489.1"/>
    <property type="molecule type" value="Genomic_DNA"/>
</dbReference>
<organism evidence="1 2">
    <name type="scientific">Vagococcus zengguangii</name>
    <dbReference type="NCBI Taxonomy" id="2571750"/>
    <lineage>
        <taxon>Bacteria</taxon>
        <taxon>Bacillati</taxon>
        <taxon>Bacillota</taxon>
        <taxon>Bacilli</taxon>
        <taxon>Lactobacillales</taxon>
        <taxon>Enterococcaceae</taxon>
        <taxon>Vagococcus</taxon>
    </lineage>
</organism>
<keyword evidence="2" id="KW-1185">Reference proteome</keyword>
<name>A0A4D7CN06_9ENTE</name>
<evidence type="ECO:0000313" key="1">
    <source>
        <dbReference type="EMBL" id="QCI85489.1"/>
    </source>
</evidence>
<sequence>MMKNKALALSPLLLLMISLFTHPLLFSLTYYFFEQHTLILIGVASVLLINIMLLAYLALNQLIRLKRKQQQSALLLISPLTIVQTLIQLALIFYSYVLAEKDDAPGLILIFTVCFIISLSHYYLVRKLSQY</sequence>
<evidence type="ECO:0000313" key="2">
    <source>
        <dbReference type="Proteomes" id="UP000298615"/>
    </source>
</evidence>
<dbReference type="AlphaFoldDB" id="A0A4D7CN06"/>
<protein>
    <submittedName>
        <fullName evidence="1">Uncharacterized protein</fullName>
    </submittedName>
</protein>
<reference evidence="1 2" key="1">
    <citation type="submission" date="2019-04" db="EMBL/GenBank/DDBJ databases">
        <title>Vagococcus sp. nov., isolated from faeces of yaks (Bos grunniens).</title>
        <authorList>
            <person name="Ge Y."/>
        </authorList>
    </citation>
    <scope>NUCLEOTIDE SEQUENCE [LARGE SCALE GENOMIC DNA]</scope>
    <source>
        <strain evidence="1 2">MN-17</strain>
    </source>
</reference>
<dbReference type="KEGG" id="vao:FA707_00245"/>
<dbReference type="RefSeq" id="WP_136952349.1">
    <property type="nucleotide sequence ID" value="NZ_CP039712.1"/>
</dbReference>
<accession>A0A4D7CN06</accession>
<gene>
    <name evidence="1" type="ORF">FA707_00245</name>
</gene>
<dbReference type="Proteomes" id="UP000298615">
    <property type="component" value="Chromosome"/>
</dbReference>
<dbReference type="OrthoDB" id="1100174at2"/>